<dbReference type="Pfam" id="PF07244">
    <property type="entry name" value="POTRA"/>
    <property type="match status" value="1"/>
</dbReference>
<feature type="domain" description="POTRA" evidence="6">
    <location>
        <begin position="97"/>
        <end position="171"/>
    </location>
</feature>
<dbReference type="EMBL" id="JADEWL010000060">
    <property type="protein sequence ID" value="MBE9214467.1"/>
    <property type="molecule type" value="Genomic_DNA"/>
</dbReference>
<dbReference type="InterPro" id="IPR039910">
    <property type="entry name" value="D15-like"/>
</dbReference>
<dbReference type="AlphaFoldDB" id="A0A8J7K3R9"/>
<accession>A0A8J7K3R9</accession>
<comment type="subcellular location">
    <subcellularLocation>
        <location evidence="1">Membrane</location>
    </subcellularLocation>
</comment>
<evidence type="ECO:0000313" key="8">
    <source>
        <dbReference type="Proteomes" id="UP000620559"/>
    </source>
</evidence>
<dbReference type="Proteomes" id="UP000620559">
    <property type="component" value="Unassembled WGS sequence"/>
</dbReference>
<keyword evidence="3" id="KW-0732">Signal</keyword>
<dbReference type="Pfam" id="PF08479">
    <property type="entry name" value="POTRA_2"/>
    <property type="match status" value="1"/>
</dbReference>
<sequence length="600" mass="65162">PNPPISQSPPLPPSQIPVKTGNDFVVPATDVRIVGVTSELQSVIQGVIKTQPGGETSQTQLEQDVTAILDTGLFAGATVNSRSNEQGLSVVFQVKPLIVNSLQLTGAKALSYEVAQTIFQSQIGKPISPSEMKTAVENINKWYTENSYSLARVIAIKPNRQGVLDVNVAEGTIENIKFRFINDDNQTVDKKGKPIQGRTQAEFLNKQIQLQPGQVFQESKIRQDIQRLYATGLFERVNLELEGDANNLDVVYYIKETGARSVNVGGNYSADQGIIGTLNYSDRNIGGINENLNVNLQLSQRDINFDGRFTSPYRENEPDRLGYSISAFRKRQISDTFDSDIKLANGDKVREGKIGGSVSFQRPIDGWNTSLGFNYTRVSISDREGKITANDVQNNPLTKSGTGIDDLATVSLNATKDMRDNAFNPTQGSVLKLSTEQSLPFGQGEISMNRLRADYTQYVPVKLFESSQSQVFAFNVQAGTIIGDLPPYETFNLGGSNSVRGYDAGDVGSGRSYVLASAEYRFPIPILDSLGGVLFADFATDLGSGDTVIGNPAGVRGKPGEGFGYGAGLRLNSPLGLIRADYGLNDQGESKVHFGIGHRF</sequence>
<dbReference type="InterPro" id="IPR000184">
    <property type="entry name" value="Bac_surfAg_D15"/>
</dbReference>
<evidence type="ECO:0000259" key="6">
    <source>
        <dbReference type="PROSITE" id="PS51779"/>
    </source>
</evidence>
<protein>
    <submittedName>
        <fullName evidence="7">BamA/TamA family outer membrane protein</fullName>
    </submittedName>
</protein>
<dbReference type="InterPro" id="IPR013686">
    <property type="entry name" value="Polypept-transport_assoc_ShlB"/>
</dbReference>
<keyword evidence="8" id="KW-1185">Reference proteome</keyword>
<dbReference type="RefSeq" id="WP_193922310.1">
    <property type="nucleotide sequence ID" value="NZ_JADEWL010000060.1"/>
</dbReference>
<feature type="non-terminal residue" evidence="7">
    <location>
        <position position="1"/>
    </location>
</feature>
<reference evidence="7" key="1">
    <citation type="submission" date="2020-10" db="EMBL/GenBank/DDBJ databases">
        <authorList>
            <person name="Castelo-Branco R."/>
            <person name="Eusebio N."/>
            <person name="Adriana R."/>
            <person name="Vieira A."/>
            <person name="Brugerolle De Fraissinette N."/>
            <person name="Rezende De Castro R."/>
            <person name="Schneider M.P."/>
            <person name="Vasconcelos V."/>
            <person name="Leao P.N."/>
        </authorList>
    </citation>
    <scope>NUCLEOTIDE SEQUENCE</scope>
    <source>
        <strain evidence="7">LEGE 06105</strain>
    </source>
</reference>
<dbReference type="PANTHER" id="PTHR12815">
    <property type="entry name" value="SORTING AND ASSEMBLY MACHINERY SAMM50 PROTEIN FAMILY MEMBER"/>
    <property type="match status" value="1"/>
</dbReference>
<dbReference type="GO" id="GO:0019867">
    <property type="term" value="C:outer membrane"/>
    <property type="evidence" value="ECO:0007669"/>
    <property type="project" value="InterPro"/>
</dbReference>
<keyword evidence="5" id="KW-0998">Cell outer membrane</keyword>
<dbReference type="PROSITE" id="PS51779">
    <property type="entry name" value="POTRA"/>
    <property type="match status" value="1"/>
</dbReference>
<dbReference type="Pfam" id="PF01103">
    <property type="entry name" value="Omp85"/>
    <property type="match status" value="1"/>
</dbReference>
<dbReference type="PANTHER" id="PTHR12815:SF47">
    <property type="entry name" value="TRANSLOCATION AND ASSEMBLY MODULE SUBUNIT TAMA"/>
    <property type="match status" value="1"/>
</dbReference>
<dbReference type="Gene3D" id="2.40.160.50">
    <property type="entry name" value="membrane protein fhac: a member of the omp85/tpsb transporter family"/>
    <property type="match status" value="1"/>
</dbReference>
<keyword evidence="2" id="KW-0812">Transmembrane</keyword>
<evidence type="ECO:0000313" key="7">
    <source>
        <dbReference type="EMBL" id="MBE9214467.1"/>
    </source>
</evidence>
<evidence type="ECO:0000256" key="3">
    <source>
        <dbReference type="ARBA" id="ARBA00022729"/>
    </source>
</evidence>
<comment type="caution">
    <text evidence="7">The sequence shown here is derived from an EMBL/GenBank/DDBJ whole genome shotgun (WGS) entry which is preliminary data.</text>
</comment>
<dbReference type="Gene3D" id="3.10.20.310">
    <property type="entry name" value="membrane protein fhac"/>
    <property type="match status" value="3"/>
</dbReference>
<dbReference type="InterPro" id="IPR010827">
    <property type="entry name" value="BamA/TamA_POTRA"/>
</dbReference>
<gene>
    <name evidence="7" type="ORF">IQ247_17635</name>
</gene>
<dbReference type="InterPro" id="IPR034746">
    <property type="entry name" value="POTRA"/>
</dbReference>
<name>A0A8J7K3R9_9CYAN</name>
<keyword evidence="4" id="KW-0472">Membrane</keyword>
<evidence type="ECO:0000256" key="5">
    <source>
        <dbReference type="ARBA" id="ARBA00023237"/>
    </source>
</evidence>
<organism evidence="7 8">
    <name type="scientific">Plectonema cf. radiosum LEGE 06105</name>
    <dbReference type="NCBI Taxonomy" id="945769"/>
    <lineage>
        <taxon>Bacteria</taxon>
        <taxon>Bacillati</taxon>
        <taxon>Cyanobacteriota</taxon>
        <taxon>Cyanophyceae</taxon>
        <taxon>Oscillatoriophycideae</taxon>
        <taxon>Oscillatoriales</taxon>
        <taxon>Microcoleaceae</taxon>
        <taxon>Plectonema</taxon>
    </lineage>
</organism>
<evidence type="ECO:0000256" key="1">
    <source>
        <dbReference type="ARBA" id="ARBA00004370"/>
    </source>
</evidence>
<evidence type="ECO:0000256" key="2">
    <source>
        <dbReference type="ARBA" id="ARBA00022692"/>
    </source>
</evidence>
<proteinExistence type="predicted"/>
<evidence type="ECO:0000256" key="4">
    <source>
        <dbReference type="ARBA" id="ARBA00023136"/>
    </source>
</evidence>